<evidence type="ECO:0000313" key="1">
    <source>
        <dbReference type="EMBL" id="KRL23618.1"/>
    </source>
</evidence>
<dbReference type="RefSeq" id="WP_056968750.1">
    <property type="nucleotide sequence ID" value="NZ_AZEQ01000032.1"/>
</dbReference>
<organism evidence="1 2">
    <name type="scientific">Limosilactobacillus mucosae DSM 13345</name>
    <dbReference type="NCBI Taxonomy" id="1423771"/>
    <lineage>
        <taxon>Bacteria</taxon>
        <taxon>Bacillati</taxon>
        <taxon>Bacillota</taxon>
        <taxon>Bacilli</taxon>
        <taxon>Lactobacillales</taxon>
        <taxon>Lactobacillaceae</taxon>
        <taxon>Limosilactobacillus</taxon>
    </lineage>
</organism>
<dbReference type="AlphaFoldDB" id="A0A0R1P137"/>
<comment type="caution">
    <text evidence="1">The sequence shown here is derived from an EMBL/GenBank/DDBJ whole genome shotgun (WGS) entry which is preliminary data.</text>
</comment>
<protein>
    <submittedName>
        <fullName evidence="1">Uncharacterized protein</fullName>
    </submittedName>
</protein>
<evidence type="ECO:0000313" key="2">
    <source>
        <dbReference type="Proteomes" id="UP000050901"/>
    </source>
</evidence>
<proteinExistence type="predicted"/>
<dbReference type="Proteomes" id="UP000050901">
    <property type="component" value="Unassembled WGS sequence"/>
</dbReference>
<gene>
    <name evidence="1" type="ORF">FC47_GL001393</name>
</gene>
<reference evidence="1 2" key="1">
    <citation type="journal article" date="2015" name="Genome Announc.">
        <title>Expanding the biotechnology potential of lactobacilli through comparative genomics of 213 strains and associated genera.</title>
        <authorList>
            <person name="Sun Z."/>
            <person name="Harris H.M."/>
            <person name="McCann A."/>
            <person name="Guo C."/>
            <person name="Argimon S."/>
            <person name="Zhang W."/>
            <person name="Yang X."/>
            <person name="Jeffery I.B."/>
            <person name="Cooney J.C."/>
            <person name="Kagawa T.F."/>
            <person name="Liu W."/>
            <person name="Song Y."/>
            <person name="Salvetti E."/>
            <person name="Wrobel A."/>
            <person name="Rasinkangas P."/>
            <person name="Parkhill J."/>
            <person name="Rea M.C."/>
            <person name="O'Sullivan O."/>
            <person name="Ritari J."/>
            <person name="Douillard F.P."/>
            <person name="Paul Ross R."/>
            <person name="Yang R."/>
            <person name="Briner A.E."/>
            <person name="Felis G.E."/>
            <person name="de Vos W.M."/>
            <person name="Barrangou R."/>
            <person name="Klaenhammer T.R."/>
            <person name="Caufield P.W."/>
            <person name="Cui Y."/>
            <person name="Zhang H."/>
            <person name="O'Toole P.W."/>
        </authorList>
    </citation>
    <scope>NUCLEOTIDE SEQUENCE [LARGE SCALE GENOMIC DNA]</scope>
    <source>
        <strain evidence="1 2">DSM 13345</strain>
    </source>
</reference>
<accession>A0A0R1P137</accession>
<dbReference type="EMBL" id="AZEQ01000032">
    <property type="protein sequence ID" value="KRL23618.1"/>
    <property type="molecule type" value="Genomic_DNA"/>
</dbReference>
<sequence length="117" mass="13613">MLDVSAMFTQVYDAMMDKFERLSAMNDHNVYNQQIYDMYLDCLILAERVLTRSKQTDDMTLETHIYVCTLMNGLIDGETDLMKEGPTSYNRPEHYLILCQVRAELQQKLAMTDEQAA</sequence>
<dbReference type="PATRIC" id="fig|1423771.3.peg.1407"/>
<name>A0A0R1P137_LIMMU</name>